<evidence type="ECO:0000313" key="12">
    <source>
        <dbReference type="EMBL" id="KAK7305010.1"/>
    </source>
</evidence>
<evidence type="ECO:0000256" key="2">
    <source>
        <dbReference type="ARBA" id="ARBA00022614"/>
    </source>
</evidence>
<comment type="caution">
    <text evidence="12">The sequence shown here is derived from an EMBL/GenBank/DDBJ whole genome shotgun (WGS) entry which is preliminary data.</text>
</comment>
<keyword evidence="8" id="KW-0675">Receptor</keyword>
<dbReference type="InterPro" id="IPR001611">
    <property type="entry name" value="Leu-rich_rpt"/>
</dbReference>
<dbReference type="Pfam" id="PF00560">
    <property type="entry name" value="LRR_1"/>
    <property type="match status" value="2"/>
</dbReference>
<evidence type="ECO:0000256" key="9">
    <source>
        <dbReference type="ARBA" id="ARBA00023180"/>
    </source>
</evidence>
<dbReference type="AlphaFoldDB" id="A0AAN9JT50"/>
<keyword evidence="4" id="KW-0732">Signal</keyword>
<keyword evidence="13" id="KW-1185">Reference proteome</keyword>
<evidence type="ECO:0000256" key="3">
    <source>
        <dbReference type="ARBA" id="ARBA00022692"/>
    </source>
</evidence>
<keyword evidence="3 10" id="KW-0812">Transmembrane</keyword>
<dbReference type="Proteomes" id="UP001367508">
    <property type="component" value="Unassembled WGS sequence"/>
</dbReference>
<dbReference type="InterPro" id="IPR046956">
    <property type="entry name" value="RLP23-like"/>
</dbReference>
<dbReference type="InterPro" id="IPR013210">
    <property type="entry name" value="LRR_N_plant-typ"/>
</dbReference>
<evidence type="ECO:0000313" key="13">
    <source>
        <dbReference type="Proteomes" id="UP001367508"/>
    </source>
</evidence>
<dbReference type="PANTHER" id="PTHR48063">
    <property type="entry name" value="LRR RECEPTOR-LIKE KINASE"/>
    <property type="match status" value="1"/>
</dbReference>
<evidence type="ECO:0000256" key="6">
    <source>
        <dbReference type="ARBA" id="ARBA00022989"/>
    </source>
</evidence>
<evidence type="ECO:0000256" key="1">
    <source>
        <dbReference type="ARBA" id="ARBA00004479"/>
    </source>
</evidence>
<evidence type="ECO:0000256" key="7">
    <source>
        <dbReference type="ARBA" id="ARBA00023136"/>
    </source>
</evidence>
<keyword evidence="6 10" id="KW-1133">Transmembrane helix</keyword>
<dbReference type="Gene3D" id="3.80.10.10">
    <property type="entry name" value="Ribonuclease Inhibitor"/>
    <property type="match status" value="1"/>
</dbReference>
<reference evidence="12 13" key="1">
    <citation type="submission" date="2024-01" db="EMBL/GenBank/DDBJ databases">
        <title>The genomes of 5 underutilized Papilionoideae crops provide insights into root nodulation and disease resistanc.</title>
        <authorList>
            <person name="Jiang F."/>
        </authorList>
    </citation>
    <scope>NUCLEOTIDE SEQUENCE [LARGE SCALE GENOMIC DNA]</scope>
    <source>
        <strain evidence="12">LVBAO_FW01</strain>
        <tissue evidence="12">Leaves</tissue>
    </source>
</reference>
<organism evidence="12 13">
    <name type="scientific">Canavalia gladiata</name>
    <name type="common">Sword bean</name>
    <name type="synonym">Dolichos gladiatus</name>
    <dbReference type="NCBI Taxonomy" id="3824"/>
    <lineage>
        <taxon>Eukaryota</taxon>
        <taxon>Viridiplantae</taxon>
        <taxon>Streptophyta</taxon>
        <taxon>Embryophyta</taxon>
        <taxon>Tracheophyta</taxon>
        <taxon>Spermatophyta</taxon>
        <taxon>Magnoliopsida</taxon>
        <taxon>eudicotyledons</taxon>
        <taxon>Gunneridae</taxon>
        <taxon>Pentapetalae</taxon>
        <taxon>rosids</taxon>
        <taxon>fabids</taxon>
        <taxon>Fabales</taxon>
        <taxon>Fabaceae</taxon>
        <taxon>Papilionoideae</taxon>
        <taxon>50 kb inversion clade</taxon>
        <taxon>NPAAA clade</taxon>
        <taxon>indigoferoid/millettioid clade</taxon>
        <taxon>Phaseoleae</taxon>
        <taxon>Canavalia</taxon>
    </lineage>
</organism>
<keyword evidence="5" id="KW-0677">Repeat</keyword>
<dbReference type="InterPro" id="IPR032675">
    <property type="entry name" value="LRR_dom_sf"/>
</dbReference>
<evidence type="ECO:0000259" key="11">
    <source>
        <dbReference type="Pfam" id="PF08263"/>
    </source>
</evidence>
<keyword evidence="9" id="KW-0325">Glycoprotein</keyword>
<dbReference type="SUPFAM" id="SSF52058">
    <property type="entry name" value="L domain-like"/>
    <property type="match status" value="1"/>
</dbReference>
<name>A0AAN9JT50_CANGL</name>
<dbReference type="Pfam" id="PF08263">
    <property type="entry name" value="LRRNT_2"/>
    <property type="match status" value="1"/>
</dbReference>
<gene>
    <name evidence="12" type="ORF">VNO77_42908</name>
</gene>
<keyword evidence="2" id="KW-0433">Leucine-rich repeat</keyword>
<dbReference type="PANTHER" id="PTHR48063:SF52">
    <property type="entry name" value="LRR RECEPTOR-LIKE KINASE FAMILY PROTEIN"/>
    <property type="match status" value="1"/>
</dbReference>
<proteinExistence type="predicted"/>
<sequence>MDKQTSIDIPISINPCSLVSLSMATFTSQILVILFLFQSTTTSHIGLSNNVHKVVHCNEKDRRILLMFKRGVVDDHDRLSTWSSEEDCCAWSGVECSNITHRVTKLDLQPKNYVDYFKPLKDLDLSHNMFYGSYPSTLANLSSLVSLRIGSNSLSGGISQTIFSNLPNLEVLDLSNLTFAFHFHPDFIPPFQLGWLDMSNTNQGPYFPSWIYTQKLLYSLDISSSRISIIEEYKLWSLIARIDTLLLSNNSISGDMSNVTLNSTEIYLDHNNFTGMLPHISPNATHVDLSYNSFSGTIPCGWKYFKDLELINLWNNQL</sequence>
<evidence type="ECO:0000256" key="10">
    <source>
        <dbReference type="SAM" id="Phobius"/>
    </source>
</evidence>
<evidence type="ECO:0000256" key="8">
    <source>
        <dbReference type="ARBA" id="ARBA00023170"/>
    </source>
</evidence>
<feature type="domain" description="Leucine-rich repeat-containing N-terminal plant-type" evidence="11">
    <location>
        <begin position="59"/>
        <end position="97"/>
    </location>
</feature>
<protein>
    <recommendedName>
        <fullName evidence="11">Leucine-rich repeat-containing N-terminal plant-type domain-containing protein</fullName>
    </recommendedName>
</protein>
<dbReference type="GO" id="GO:0016020">
    <property type="term" value="C:membrane"/>
    <property type="evidence" value="ECO:0007669"/>
    <property type="project" value="UniProtKB-SubCell"/>
</dbReference>
<accession>A0AAN9JT50</accession>
<evidence type="ECO:0000256" key="4">
    <source>
        <dbReference type="ARBA" id="ARBA00022729"/>
    </source>
</evidence>
<keyword evidence="7 10" id="KW-0472">Membrane</keyword>
<feature type="transmembrane region" description="Helical" evidence="10">
    <location>
        <begin position="12"/>
        <end position="37"/>
    </location>
</feature>
<comment type="subcellular location">
    <subcellularLocation>
        <location evidence="1">Membrane</location>
        <topology evidence="1">Single-pass type I membrane protein</topology>
    </subcellularLocation>
</comment>
<dbReference type="EMBL" id="JAYMYQ010000011">
    <property type="protein sequence ID" value="KAK7305010.1"/>
    <property type="molecule type" value="Genomic_DNA"/>
</dbReference>
<evidence type="ECO:0000256" key="5">
    <source>
        <dbReference type="ARBA" id="ARBA00022737"/>
    </source>
</evidence>